<dbReference type="InterPro" id="IPR001128">
    <property type="entry name" value="Cyt_P450"/>
</dbReference>
<keyword evidence="1" id="KW-0472">Membrane</keyword>
<organism evidence="2 3">
    <name type="scientific">Macrophomina phaseolina</name>
    <dbReference type="NCBI Taxonomy" id="35725"/>
    <lineage>
        <taxon>Eukaryota</taxon>
        <taxon>Fungi</taxon>
        <taxon>Dikarya</taxon>
        <taxon>Ascomycota</taxon>
        <taxon>Pezizomycotina</taxon>
        <taxon>Dothideomycetes</taxon>
        <taxon>Dothideomycetes incertae sedis</taxon>
        <taxon>Botryosphaeriales</taxon>
        <taxon>Botryosphaeriaceae</taxon>
        <taxon>Macrophomina</taxon>
    </lineage>
</organism>
<keyword evidence="3" id="KW-1185">Reference proteome</keyword>
<evidence type="ECO:0000313" key="2">
    <source>
        <dbReference type="EMBL" id="KAH7060757.1"/>
    </source>
</evidence>
<comment type="caution">
    <text evidence="2">The sequence shown here is derived from an EMBL/GenBank/DDBJ whole genome shotgun (WGS) entry which is preliminary data.</text>
</comment>
<dbReference type="EMBL" id="JAGTJR010000005">
    <property type="protein sequence ID" value="KAH7060757.1"/>
    <property type="molecule type" value="Genomic_DNA"/>
</dbReference>
<dbReference type="CDD" id="cd11060">
    <property type="entry name" value="CYP57A1-like"/>
    <property type="match status" value="1"/>
</dbReference>
<feature type="transmembrane region" description="Helical" evidence="1">
    <location>
        <begin position="20"/>
        <end position="43"/>
    </location>
</feature>
<name>A0ABQ8GMQ8_9PEZI</name>
<gene>
    <name evidence="2" type="ORF">B0J12DRAFT_708495</name>
</gene>
<dbReference type="SUPFAM" id="SSF48264">
    <property type="entry name" value="Cytochrome P450"/>
    <property type="match status" value="1"/>
</dbReference>
<dbReference type="PRINTS" id="PR00385">
    <property type="entry name" value="P450"/>
</dbReference>
<proteinExistence type="predicted"/>
<accession>A0ABQ8GMQ8</accession>
<dbReference type="InterPro" id="IPR002401">
    <property type="entry name" value="Cyt_P450_E_grp-I"/>
</dbReference>
<evidence type="ECO:0000313" key="3">
    <source>
        <dbReference type="Proteomes" id="UP000774617"/>
    </source>
</evidence>
<dbReference type="InterPro" id="IPR050121">
    <property type="entry name" value="Cytochrome_P450_monoxygenase"/>
</dbReference>
<sequence>MAVSQPLLSLHAHLTLQNLSLAALFALAILIAKTILGAALSPLRSIPGPFLARLTRLWLFWHFWRGDFHKTNVELHQKYGPTVRLAPNTYSLSSPAALRAVYAHGSRFPKSAYDDASRNPDAPAADLFSDRGPATHAGTREEVDLQHWLQCYAFDVVGAVTVSRRIGFLERGEDCLGLLEALHGGLVYLTHVHRWLYAAVKRGGRNGMSGLFAFAAGAVAERLKAPMGKAEANEDGEDFLAKMVRRHRNEREKFGFAEMMLVCAMNVGAGSDSTSVALSAVMWFFAEEPPVLAKFRAELETATVAGLIPSSEPVSYQQAQKLPYLQAVISEGLRVHSPPGVPLSREVPKGGAEVAGTFFPEGSSVGMNAWVMHLDKEAFGEDAEEDRPERWLVSKEDVGRMDRNILTWGLGSWTCIGKNIALMEICLLIPELVRKFDFELVHPSAGLETRNVFFVKQKNFWVKVKERRANARH</sequence>
<dbReference type="PRINTS" id="PR00463">
    <property type="entry name" value="EP450I"/>
</dbReference>
<keyword evidence="1" id="KW-1133">Transmembrane helix</keyword>
<dbReference type="Gene3D" id="1.10.630.10">
    <property type="entry name" value="Cytochrome P450"/>
    <property type="match status" value="1"/>
</dbReference>
<dbReference type="PANTHER" id="PTHR24305:SF190">
    <property type="entry name" value="P450, PUTATIVE (EUROFUNG)-RELATED"/>
    <property type="match status" value="1"/>
</dbReference>
<protein>
    <submittedName>
        <fullName evidence="2">Cytochrome P450</fullName>
    </submittedName>
</protein>
<keyword evidence="1" id="KW-0812">Transmembrane</keyword>
<dbReference type="Proteomes" id="UP000774617">
    <property type="component" value="Unassembled WGS sequence"/>
</dbReference>
<dbReference type="Pfam" id="PF00067">
    <property type="entry name" value="p450"/>
    <property type="match status" value="1"/>
</dbReference>
<dbReference type="InterPro" id="IPR036396">
    <property type="entry name" value="Cyt_P450_sf"/>
</dbReference>
<dbReference type="PANTHER" id="PTHR24305">
    <property type="entry name" value="CYTOCHROME P450"/>
    <property type="match status" value="1"/>
</dbReference>
<evidence type="ECO:0000256" key="1">
    <source>
        <dbReference type="SAM" id="Phobius"/>
    </source>
</evidence>
<reference evidence="2 3" key="1">
    <citation type="journal article" date="2021" name="Nat. Commun.">
        <title>Genetic determinants of endophytism in the Arabidopsis root mycobiome.</title>
        <authorList>
            <person name="Mesny F."/>
            <person name="Miyauchi S."/>
            <person name="Thiergart T."/>
            <person name="Pickel B."/>
            <person name="Atanasova L."/>
            <person name="Karlsson M."/>
            <person name="Huettel B."/>
            <person name="Barry K.W."/>
            <person name="Haridas S."/>
            <person name="Chen C."/>
            <person name="Bauer D."/>
            <person name="Andreopoulos W."/>
            <person name="Pangilinan J."/>
            <person name="LaButti K."/>
            <person name="Riley R."/>
            <person name="Lipzen A."/>
            <person name="Clum A."/>
            <person name="Drula E."/>
            <person name="Henrissat B."/>
            <person name="Kohler A."/>
            <person name="Grigoriev I.V."/>
            <person name="Martin F.M."/>
            <person name="Hacquard S."/>
        </authorList>
    </citation>
    <scope>NUCLEOTIDE SEQUENCE [LARGE SCALE GENOMIC DNA]</scope>
    <source>
        <strain evidence="2 3">MPI-SDFR-AT-0080</strain>
    </source>
</reference>